<name>A0ABT6NHP9_9FIRM</name>
<dbReference type="Pfam" id="PF11457">
    <property type="entry name" value="DUF3021"/>
    <property type="match status" value="1"/>
</dbReference>
<evidence type="ECO:0000313" key="3">
    <source>
        <dbReference type="Proteomes" id="UP001158045"/>
    </source>
</evidence>
<evidence type="ECO:0000256" key="1">
    <source>
        <dbReference type="SAM" id="Phobius"/>
    </source>
</evidence>
<feature type="transmembrane region" description="Helical" evidence="1">
    <location>
        <begin position="58"/>
        <end position="79"/>
    </location>
</feature>
<feature type="transmembrane region" description="Helical" evidence="1">
    <location>
        <begin position="91"/>
        <end position="109"/>
    </location>
</feature>
<dbReference type="EMBL" id="JARYZI010000019">
    <property type="protein sequence ID" value="MDH8679858.1"/>
    <property type="molecule type" value="Genomic_DNA"/>
</dbReference>
<keyword evidence="1" id="KW-0472">Membrane</keyword>
<dbReference type="InterPro" id="IPR021560">
    <property type="entry name" value="DUF3021"/>
</dbReference>
<reference evidence="2 3" key="1">
    <citation type="submission" date="2023-04" db="EMBL/GenBank/DDBJ databases">
        <title>Fusibacter bizertensis strain WBS, isolated from littoral bottom sediments of the Arctic seas - biochemical and genomic analysis.</title>
        <authorList>
            <person name="Brioukhanov A.L."/>
        </authorList>
    </citation>
    <scope>NUCLEOTIDE SEQUENCE [LARGE SCALE GENOMIC DNA]</scope>
    <source>
        <strain evidence="2 3">WBS</strain>
    </source>
</reference>
<keyword evidence="3" id="KW-1185">Reference proteome</keyword>
<organism evidence="2 3">
    <name type="scientific">Fusibacter bizertensis</name>
    <dbReference type="NCBI Taxonomy" id="1488331"/>
    <lineage>
        <taxon>Bacteria</taxon>
        <taxon>Bacillati</taxon>
        <taxon>Bacillota</taxon>
        <taxon>Clostridia</taxon>
        <taxon>Eubacteriales</taxon>
        <taxon>Eubacteriales Family XII. Incertae Sedis</taxon>
        <taxon>Fusibacter</taxon>
    </lineage>
</organism>
<gene>
    <name evidence="2" type="ORF">QE109_17055</name>
</gene>
<proteinExistence type="predicted"/>
<keyword evidence="1" id="KW-1133">Transmembrane helix</keyword>
<keyword evidence="1" id="KW-0812">Transmembrane</keyword>
<accession>A0ABT6NHP9</accession>
<dbReference type="Proteomes" id="UP001158045">
    <property type="component" value="Unassembled WGS sequence"/>
</dbReference>
<protein>
    <submittedName>
        <fullName evidence="2">DUF3021 family protein</fullName>
    </submittedName>
</protein>
<comment type="caution">
    <text evidence="2">The sequence shown here is derived from an EMBL/GenBank/DDBJ whole genome shotgun (WGS) entry which is preliminary data.</text>
</comment>
<sequence>MKMIEIIKIEKGTFRKSVFGIFISFFLLHVMLILASLSNGELSLIIANNLGWSELRTYIFQVFITIWTGAMIPISLAYLDDDTPMYHARVFINFILTFSIYVLWITFVFGAPKSLVGYVILFVLYALCDYWLIYGLSYIGLNKKVKQLNRKIDNIENMENTFLRGGDSFDSYKRYS</sequence>
<feature type="transmembrane region" description="Helical" evidence="1">
    <location>
        <begin position="115"/>
        <end position="141"/>
    </location>
</feature>
<dbReference type="RefSeq" id="WP_281095753.1">
    <property type="nucleotide sequence ID" value="NZ_JARYZI010000019.1"/>
</dbReference>
<evidence type="ECO:0000313" key="2">
    <source>
        <dbReference type="EMBL" id="MDH8679858.1"/>
    </source>
</evidence>
<feature type="transmembrane region" description="Helical" evidence="1">
    <location>
        <begin position="18"/>
        <end position="38"/>
    </location>
</feature>